<feature type="domain" description="ABC transporter" evidence="5">
    <location>
        <begin position="8"/>
        <end position="243"/>
    </location>
</feature>
<keyword evidence="3" id="KW-0547">Nucleotide-binding</keyword>
<keyword evidence="4 7" id="KW-0067">ATP-binding</keyword>
<dbReference type="GO" id="GO:0005524">
    <property type="term" value="F:ATP binding"/>
    <property type="evidence" value="ECO:0007669"/>
    <property type="project" value="UniProtKB-KW"/>
</dbReference>
<evidence type="ECO:0000256" key="1">
    <source>
        <dbReference type="ARBA" id="ARBA00022448"/>
    </source>
</evidence>
<dbReference type="Gene3D" id="3.40.50.300">
    <property type="entry name" value="P-loop containing nucleotide triphosphate hydrolases"/>
    <property type="match status" value="2"/>
</dbReference>
<dbReference type="Proteomes" id="UP000261324">
    <property type="component" value="Unassembled WGS sequence"/>
</dbReference>
<evidence type="ECO:0000313" key="8">
    <source>
        <dbReference type="Proteomes" id="UP000261324"/>
    </source>
</evidence>
<dbReference type="RefSeq" id="WP_117659565.1">
    <property type="nucleotide sequence ID" value="NZ_QSRA01000007.1"/>
</dbReference>
<dbReference type="SMART" id="SM00382">
    <property type="entry name" value="AAA"/>
    <property type="match status" value="2"/>
</dbReference>
<evidence type="ECO:0000313" key="6">
    <source>
        <dbReference type="EMBL" id="RGK84376.1"/>
    </source>
</evidence>
<evidence type="ECO:0000259" key="5">
    <source>
        <dbReference type="PROSITE" id="PS50893"/>
    </source>
</evidence>
<dbReference type="PROSITE" id="PS00211">
    <property type="entry name" value="ABC_TRANSPORTER_1"/>
    <property type="match status" value="1"/>
</dbReference>
<keyword evidence="2" id="KW-0677">Repeat</keyword>
<protein>
    <submittedName>
        <fullName evidence="7">ABC transporter ATP-binding protein</fullName>
    </submittedName>
</protein>
<feature type="domain" description="ABC transporter" evidence="5">
    <location>
        <begin position="260"/>
        <end position="505"/>
    </location>
</feature>
<dbReference type="Proteomes" id="UP000266376">
    <property type="component" value="Unassembled WGS sequence"/>
</dbReference>
<dbReference type="PANTHER" id="PTHR43790:SF9">
    <property type="entry name" value="GALACTOFURANOSE TRANSPORTER ATP-BINDING PROTEIN YTFR"/>
    <property type="match status" value="1"/>
</dbReference>
<dbReference type="AlphaFoldDB" id="A0A395XNZ3"/>
<dbReference type="Pfam" id="PF00005">
    <property type="entry name" value="ABC_tran"/>
    <property type="match status" value="2"/>
</dbReference>
<evidence type="ECO:0000313" key="7">
    <source>
        <dbReference type="EMBL" id="RGW51466.1"/>
    </source>
</evidence>
<dbReference type="EMBL" id="QSAJ01000030">
    <property type="protein sequence ID" value="RGW51466.1"/>
    <property type="molecule type" value="Genomic_DNA"/>
</dbReference>
<reference evidence="8 9" key="1">
    <citation type="submission" date="2018-08" db="EMBL/GenBank/DDBJ databases">
        <title>A genome reference for cultivated species of the human gut microbiota.</title>
        <authorList>
            <person name="Zou Y."/>
            <person name="Xue W."/>
            <person name="Luo G."/>
        </authorList>
    </citation>
    <scope>NUCLEOTIDE SEQUENCE [LARGE SCALE GENOMIC DNA]</scope>
    <source>
        <strain evidence="7 9">AF12-11</strain>
        <strain evidence="6 8">TF09-3</strain>
    </source>
</reference>
<comment type="caution">
    <text evidence="7">The sequence shown here is derived from an EMBL/GenBank/DDBJ whole genome shotgun (WGS) entry which is preliminary data.</text>
</comment>
<dbReference type="GO" id="GO:0016887">
    <property type="term" value="F:ATP hydrolysis activity"/>
    <property type="evidence" value="ECO:0007669"/>
    <property type="project" value="InterPro"/>
</dbReference>
<sequence>MESNEYILELNNIYKQFGNLIANNHVNIKIKSNSIHAIVGENGAGKSTLMNILTSVYKMDAGQIILNGKEVHFHTPKDAAKAGIGMVHQEFMLYRGMTVLENIILGSERSQIGFLNKKRDYMDIQEICDKYHFQLPLKEKIDELPVAMLQQIEIVKVLYREADIFIFDEPTSVLTPQGVKGLFHAFQFLKDKGKTIIFITHKLQEVLEIADDVTVLKDGKVIGTKKNEGLTEEILANMMVGREVMLHANKQPCVCGKVVLSVKHLSVKDVNNILRVDDVTFDIHEGEIVGIAGVAGSGQSEIAAALMGLATSETNSEVYFEGNDIKNKSVRERRALGIGYVPQDRMKNGINKLGTVWENAFMGYHLQHGVKKNGMINFGKVHDFTEGVVDQYSVKIQTDEDIAGTLSGGNIQKLIVGREFSQDKKLLIIEDPTRGIDVGAIEFIWKKIIDISRKGAAVLLISHELNEIMQLSDRILIAYNKKIQSPENSVSLSEEEIGLLMAGGKLSEH</sequence>
<dbReference type="InterPro" id="IPR003593">
    <property type="entry name" value="AAA+_ATPase"/>
</dbReference>
<evidence type="ECO:0000256" key="4">
    <source>
        <dbReference type="ARBA" id="ARBA00022840"/>
    </source>
</evidence>
<dbReference type="CDD" id="cd03216">
    <property type="entry name" value="ABC_Carb_Monos_I"/>
    <property type="match status" value="1"/>
</dbReference>
<keyword evidence="1" id="KW-0813">Transport</keyword>
<dbReference type="InterPro" id="IPR003439">
    <property type="entry name" value="ABC_transporter-like_ATP-bd"/>
</dbReference>
<dbReference type="CDD" id="cd03215">
    <property type="entry name" value="ABC_Carb_Monos_II"/>
    <property type="match status" value="1"/>
</dbReference>
<evidence type="ECO:0000313" key="9">
    <source>
        <dbReference type="Proteomes" id="UP000266376"/>
    </source>
</evidence>
<name>A0A395XNZ3_9FIRM</name>
<dbReference type="EMBL" id="QSRA01000007">
    <property type="protein sequence ID" value="RGK84376.1"/>
    <property type="molecule type" value="Genomic_DNA"/>
</dbReference>
<accession>A0A395XNZ3</accession>
<dbReference type="InterPro" id="IPR027417">
    <property type="entry name" value="P-loop_NTPase"/>
</dbReference>
<evidence type="ECO:0000256" key="3">
    <source>
        <dbReference type="ARBA" id="ARBA00022741"/>
    </source>
</evidence>
<dbReference type="SUPFAM" id="SSF52540">
    <property type="entry name" value="P-loop containing nucleoside triphosphate hydrolases"/>
    <property type="match status" value="2"/>
</dbReference>
<dbReference type="InterPro" id="IPR050107">
    <property type="entry name" value="ABC_carbohydrate_import_ATPase"/>
</dbReference>
<dbReference type="InterPro" id="IPR017871">
    <property type="entry name" value="ABC_transporter-like_CS"/>
</dbReference>
<organism evidence="7 9">
    <name type="scientific">Dorea formicigenerans</name>
    <dbReference type="NCBI Taxonomy" id="39486"/>
    <lineage>
        <taxon>Bacteria</taxon>
        <taxon>Bacillati</taxon>
        <taxon>Bacillota</taxon>
        <taxon>Clostridia</taxon>
        <taxon>Lachnospirales</taxon>
        <taxon>Lachnospiraceae</taxon>
        <taxon>Dorea</taxon>
    </lineage>
</organism>
<evidence type="ECO:0000256" key="2">
    <source>
        <dbReference type="ARBA" id="ARBA00022737"/>
    </source>
</evidence>
<gene>
    <name evidence="7" type="ORF">DWV67_11670</name>
    <name evidence="6" type="ORF">DXC93_06850</name>
</gene>
<proteinExistence type="predicted"/>
<dbReference type="PROSITE" id="PS50893">
    <property type="entry name" value="ABC_TRANSPORTER_2"/>
    <property type="match status" value="2"/>
</dbReference>
<dbReference type="PANTHER" id="PTHR43790">
    <property type="entry name" value="CARBOHYDRATE TRANSPORT ATP-BINDING PROTEIN MG119-RELATED"/>
    <property type="match status" value="1"/>
</dbReference>